<protein>
    <submittedName>
        <fullName evidence="1">Uncharacterized protein</fullName>
    </submittedName>
</protein>
<evidence type="ECO:0000313" key="1">
    <source>
        <dbReference type="EMBL" id="KAI2383350.1"/>
    </source>
</evidence>
<name>A0ACB8UR51_9EURO</name>
<proteinExistence type="predicted"/>
<gene>
    <name evidence="1" type="ORF">LOY88_005317</name>
</gene>
<reference evidence="1" key="1">
    <citation type="journal article" date="2022" name="bioRxiv">
        <title>Population genetic analysis of Ophidiomyces ophidiicola, the causative agent of snake fungal disease, indicates recent introductions to the USA.</title>
        <authorList>
            <person name="Ladner J.T."/>
            <person name="Palmer J.M."/>
            <person name="Ettinger C.L."/>
            <person name="Stajich J.E."/>
            <person name="Farrell T.M."/>
            <person name="Glorioso B.M."/>
            <person name="Lawson B."/>
            <person name="Price S.J."/>
            <person name="Stengle A.G."/>
            <person name="Grear D.A."/>
            <person name="Lorch J.M."/>
        </authorList>
    </citation>
    <scope>NUCLEOTIDE SEQUENCE</scope>
    <source>
        <strain evidence="1">NWHC 24266-5</strain>
    </source>
</reference>
<dbReference type="EMBL" id="JALBCA010000092">
    <property type="protein sequence ID" value="KAI2383350.1"/>
    <property type="molecule type" value="Genomic_DNA"/>
</dbReference>
<organism evidence="1">
    <name type="scientific">Ophidiomyces ophidiicola</name>
    <dbReference type="NCBI Taxonomy" id="1387563"/>
    <lineage>
        <taxon>Eukaryota</taxon>
        <taxon>Fungi</taxon>
        <taxon>Dikarya</taxon>
        <taxon>Ascomycota</taxon>
        <taxon>Pezizomycotina</taxon>
        <taxon>Eurotiomycetes</taxon>
        <taxon>Eurotiomycetidae</taxon>
        <taxon>Onygenales</taxon>
        <taxon>Onygenaceae</taxon>
        <taxon>Ophidiomyces</taxon>
    </lineage>
</organism>
<accession>A0ACB8UR51</accession>
<sequence>MNAENRAASPPRTFFLSPFPSLRLTNILDHGGEAFVLAFPGSIVFKCPIRWGYKGDLPEKAVKSAQIKEYVSQESMAVEKKIFQLLKNRPHQNIIPALMIVSEGIFRPRMQSTLEDRVIRYRDLHFEEWHASDELRLRWASQIISASVWLESLGYSQGDLAPRNLLLDCHSNIKLSDFGEAVPIGGESQCGSPPYVPFAFETRDHKSDQYAIGWVFFFLYKDIPSDWDGPYTVEELCELTFPAIDDLLLGPIIQKCWHLHYDSLASLQIDLQETLSTSFSWNQRLVHCLKDSVVRIWDTLIHYVMWYKCSQIYSKLRCGAENAPDSLDYKHAIDEMEKPLCRTTKYGEICPPVF</sequence>
<comment type="caution">
    <text evidence="1">The sequence shown here is derived from an EMBL/GenBank/DDBJ whole genome shotgun (WGS) entry which is preliminary data.</text>
</comment>